<gene>
    <name evidence="2" type="ORF">g.176992</name>
</gene>
<organism evidence="2">
    <name type="scientific">Schizaphis graminum</name>
    <name type="common">Green bug aphid</name>
    <dbReference type="NCBI Taxonomy" id="13262"/>
    <lineage>
        <taxon>Eukaryota</taxon>
        <taxon>Metazoa</taxon>
        <taxon>Ecdysozoa</taxon>
        <taxon>Arthropoda</taxon>
        <taxon>Hexapoda</taxon>
        <taxon>Insecta</taxon>
        <taxon>Pterygota</taxon>
        <taxon>Neoptera</taxon>
        <taxon>Paraneoptera</taxon>
        <taxon>Hemiptera</taxon>
        <taxon>Sternorrhyncha</taxon>
        <taxon>Aphidomorpha</taxon>
        <taxon>Aphidoidea</taxon>
        <taxon>Aphididae</taxon>
        <taxon>Aphidini</taxon>
        <taxon>Schizaphis</taxon>
    </lineage>
</organism>
<keyword evidence="1" id="KW-0812">Transmembrane</keyword>
<name>A0A2S2PGT6_SCHGA</name>
<evidence type="ECO:0000256" key="1">
    <source>
        <dbReference type="SAM" id="Phobius"/>
    </source>
</evidence>
<reference evidence="2" key="1">
    <citation type="submission" date="2018-04" db="EMBL/GenBank/DDBJ databases">
        <title>Transcriptome of Schizaphis graminum biotype I.</title>
        <authorList>
            <person name="Scully E.D."/>
            <person name="Geib S.M."/>
            <person name="Palmer N.A."/>
            <person name="Koch K."/>
            <person name="Bradshaw J."/>
            <person name="Heng-Moss T."/>
            <person name="Sarath G."/>
        </authorList>
    </citation>
    <scope>NUCLEOTIDE SEQUENCE</scope>
</reference>
<dbReference type="EMBL" id="GGMR01016042">
    <property type="protein sequence ID" value="MBY28661.1"/>
    <property type="molecule type" value="Transcribed_RNA"/>
</dbReference>
<proteinExistence type="predicted"/>
<feature type="transmembrane region" description="Helical" evidence="1">
    <location>
        <begin position="39"/>
        <end position="67"/>
    </location>
</feature>
<evidence type="ECO:0000313" key="2">
    <source>
        <dbReference type="EMBL" id="MBY28661.1"/>
    </source>
</evidence>
<dbReference type="AlphaFoldDB" id="A0A2S2PGT6"/>
<protein>
    <submittedName>
        <fullName evidence="2">Uncharacterized protein</fullName>
    </submittedName>
</protein>
<sequence>MCTSKVKCTKYIFYYESDGHFENEYRRQVSLVLRNHLGFFLLSLVHALKVYIIISVIRRGLVVYAALKKKTIKARRGRRRLRNDKPFKSNGRGAMHTTICTNVYLS</sequence>
<keyword evidence="1" id="KW-1133">Transmembrane helix</keyword>
<keyword evidence="1" id="KW-0472">Membrane</keyword>
<accession>A0A2S2PGT6</accession>